<comment type="caution">
    <text evidence="1">The sequence shown here is derived from an EMBL/GenBank/DDBJ whole genome shotgun (WGS) entry which is preliminary data.</text>
</comment>
<gene>
    <name evidence="1" type="ORF">PACLA_8A080140</name>
</gene>
<feature type="non-terminal residue" evidence="1">
    <location>
        <position position="1"/>
    </location>
</feature>
<accession>A0A7D9JR31</accession>
<dbReference type="EMBL" id="CACRXK020020012">
    <property type="protein sequence ID" value="CAB4034310.1"/>
    <property type="molecule type" value="Genomic_DNA"/>
</dbReference>
<evidence type="ECO:0000313" key="2">
    <source>
        <dbReference type="Proteomes" id="UP001152795"/>
    </source>
</evidence>
<keyword evidence="2" id="KW-1185">Reference proteome</keyword>
<reference evidence="1" key="1">
    <citation type="submission" date="2020-04" db="EMBL/GenBank/DDBJ databases">
        <authorList>
            <person name="Alioto T."/>
            <person name="Alioto T."/>
            <person name="Gomez Garrido J."/>
        </authorList>
    </citation>
    <scope>NUCLEOTIDE SEQUENCE</scope>
    <source>
        <strain evidence="1">A484AB</strain>
    </source>
</reference>
<sequence>NQLTDTPHPGKGEVMLFSRQPIVGPLTPCSILAGQMIKWVKKTKLLGTVIVIDHKLSWSDHMSELRLSFVNKIKNHQRMNINFE</sequence>
<dbReference type="AlphaFoldDB" id="A0A7D9JR31"/>
<dbReference type="Proteomes" id="UP001152795">
    <property type="component" value="Unassembled WGS sequence"/>
</dbReference>
<name>A0A7D9JR31_PARCT</name>
<organism evidence="1 2">
    <name type="scientific">Paramuricea clavata</name>
    <name type="common">Red gorgonian</name>
    <name type="synonym">Violescent sea-whip</name>
    <dbReference type="NCBI Taxonomy" id="317549"/>
    <lineage>
        <taxon>Eukaryota</taxon>
        <taxon>Metazoa</taxon>
        <taxon>Cnidaria</taxon>
        <taxon>Anthozoa</taxon>
        <taxon>Octocorallia</taxon>
        <taxon>Malacalcyonacea</taxon>
        <taxon>Plexauridae</taxon>
        <taxon>Paramuricea</taxon>
    </lineage>
</organism>
<proteinExistence type="predicted"/>
<evidence type="ECO:0000313" key="1">
    <source>
        <dbReference type="EMBL" id="CAB4034310.1"/>
    </source>
</evidence>
<protein>
    <submittedName>
        <fullName evidence="1">Uncharacterized protein</fullName>
    </submittedName>
</protein>